<dbReference type="EMBL" id="AGCN01000014">
    <property type="protein sequence ID" value="EHN62289.1"/>
    <property type="molecule type" value="Genomic_DNA"/>
</dbReference>
<comment type="function">
    <text evidence="6">Probably catalyzes the deacetylation of acetylated carbohydrates an important step in the degradation of oligosaccharides.</text>
</comment>
<name>A0AB72ZBQ6_LISIO</name>
<dbReference type="SUPFAM" id="SSF88713">
    <property type="entry name" value="Glycoside hydrolase/deacetylase"/>
    <property type="match status" value="1"/>
</dbReference>
<dbReference type="CDD" id="cd10803">
    <property type="entry name" value="YdjC_EF3048_like"/>
    <property type="match status" value="1"/>
</dbReference>
<dbReference type="PANTHER" id="PTHR31609">
    <property type="entry name" value="YDJC DEACETYLASE FAMILY MEMBER"/>
    <property type="match status" value="1"/>
</dbReference>
<reference evidence="7 8" key="1">
    <citation type="submission" date="2011-08" db="EMBL/GenBank/DDBJ databases">
        <authorList>
            <person name="Weinstock G."/>
            <person name="Sodergren E."/>
            <person name="Clifton S."/>
            <person name="Fulton L."/>
            <person name="Fulton B."/>
            <person name="Courtney L."/>
            <person name="Fronick C."/>
            <person name="Harrison M."/>
            <person name="Strong C."/>
            <person name="Farmer C."/>
            <person name="Delahaunty K."/>
            <person name="Markovic C."/>
            <person name="Hall O."/>
            <person name="Minx P."/>
            <person name="Tomlinson C."/>
            <person name="Mitreva M."/>
            <person name="Hou S."/>
            <person name="Chen J."/>
            <person name="Wollam A."/>
            <person name="Pepin K.H."/>
            <person name="Johnson M."/>
            <person name="Bhonagiri V."/>
            <person name="Zhang X."/>
            <person name="Suruliraj S."/>
            <person name="Warren W."/>
            <person name="Chinwalla A."/>
            <person name="Mardis E.R."/>
            <person name="Wilson R.K."/>
        </authorList>
    </citation>
    <scope>NUCLEOTIDE SEQUENCE [LARGE SCALE GENOMIC DNA]</scope>
    <source>
        <strain evidence="7 8">ATCC 33091</strain>
    </source>
</reference>
<dbReference type="Pfam" id="PF04794">
    <property type="entry name" value="YdjC"/>
    <property type="match status" value="1"/>
</dbReference>
<evidence type="ECO:0000256" key="1">
    <source>
        <dbReference type="ARBA" id="ARBA00001946"/>
    </source>
</evidence>
<evidence type="ECO:0000256" key="2">
    <source>
        <dbReference type="ARBA" id="ARBA00022723"/>
    </source>
</evidence>
<organism evidence="7 8">
    <name type="scientific">Listeria innocua ATCC 33091</name>
    <dbReference type="NCBI Taxonomy" id="1002366"/>
    <lineage>
        <taxon>Bacteria</taxon>
        <taxon>Bacillati</taxon>
        <taxon>Bacillota</taxon>
        <taxon>Bacilli</taxon>
        <taxon>Bacillales</taxon>
        <taxon>Listeriaceae</taxon>
        <taxon>Listeria</taxon>
    </lineage>
</organism>
<evidence type="ECO:0000256" key="3">
    <source>
        <dbReference type="ARBA" id="ARBA00022801"/>
    </source>
</evidence>
<protein>
    <recommendedName>
        <fullName evidence="6">Carbohydrate deacetylase</fullName>
        <ecNumber evidence="6">3.5.1.-</ecNumber>
    </recommendedName>
</protein>
<dbReference type="EC" id="3.5.1.-" evidence="6"/>
<dbReference type="AlphaFoldDB" id="A0AB72ZBQ6"/>
<dbReference type="GO" id="GO:0046872">
    <property type="term" value="F:metal ion binding"/>
    <property type="evidence" value="ECO:0007669"/>
    <property type="project" value="UniProtKB-KW"/>
</dbReference>
<evidence type="ECO:0000313" key="7">
    <source>
        <dbReference type="EMBL" id="EHN62289.1"/>
    </source>
</evidence>
<keyword evidence="3 6" id="KW-0378">Hydrolase</keyword>
<dbReference type="InterPro" id="IPR022948">
    <property type="entry name" value="COD_ChbG_bac"/>
</dbReference>
<sequence>MKSKERKAMKLIINADDFGFTRAINYGIIDAHNLGVLTSTTLMVTMPAFEHAVELSKKTPMLGIGLHLNLTLGKPLTNGATLVNEDGELIKPKFTTPEYPYNEEEVYQEFKAQYHRFTEFMKKKPSHLDSHLFSTDIYPVVTSAAKRLAEEIGIPLRNHDTKGFEHVEFMWEKPLEIPYGAYDNLDYIYDNAASILCYDYVEIMTHPGYLDTFILENSTFSTPRANELESLISPRMRQFLNENNVELISYHDIPKK</sequence>
<evidence type="ECO:0000256" key="4">
    <source>
        <dbReference type="ARBA" id="ARBA00022842"/>
    </source>
</evidence>
<comment type="caution">
    <text evidence="7">The sequence shown here is derived from an EMBL/GenBank/DDBJ whole genome shotgun (WGS) entry which is preliminary data.</text>
</comment>
<gene>
    <name evidence="7" type="ORF">HMPREF0557_00844</name>
</gene>
<accession>A0AB72ZBQ6</accession>
<evidence type="ECO:0000313" key="8">
    <source>
        <dbReference type="Proteomes" id="UP000003597"/>
    </source>
</evidence>
<keyword evidence="8" id="KW-1185">Reference proteome</keyword>
<dbReference type="Proteomes" id="UP000003597">
    <property type="component" value="Unassembled WGS sequence"/>
</dbReference>
<dbReference type="HAMAP" id="MF_01246">
    <property type="entry name" value="COD"/>
    <property type="match status" value="1"/>
</dbReference>
<dbReference type="InterPro" id="IPR011330">
    <property type="entry name" value="Glyco_hydro/deAcase_b/a-brl"/>
</dbReference>
<dbReference type="Gene3D" id="3.20.20.370">
    <property type="entry name" value="Glycoside hydrolase/deacetylase"/>
    <property type="match status" value="1"/>
</dbReference>
<dbReference type="InterPro" id="IPR006879">
    <property type="entry name" value="YdjC-like"/>
</dbReference>
<keyword evidence="2 6" id="KW-0479">Metal-binding</keyword>
<feature type="binding site" evidence="6">
    <location>
        <position position="67"/>
    </location>
    <ligand>
        <name>Mg(2+)</name>
        <dbReference type="ChEBI" id="CHEBI:18420"/>
    </ligand>
</feature>
<dbReference type="GO" id="GO:0000272">
    <property type="term" value="P:polysaccharide catabolic process"/>
    <property type="evidence" value="ECO:0007669"/>
    <property type="project" value="InterPro"/>
</dbReference>
<comment type="cofactor">
    <cofactor evidence="1 6">
        <name>Mg(2+)</name>
        <dbReference type="ChEBI" id="CHEBI:18420"/>
    </cofactor>
</comment>
<evidence type="ECO:0000256" key="5">
    <source>
        <dbReference type="ARBA" id="ARBA00023277"/>
    </source>
</evidence>
<dbReference type="PANTHER" id="PTHR31609:SF1">
    <property type="entry name" value="CARBOHYDRATE DEACETYLASE"/>
    <property type="match status" value="1"/>
</dbReference>
<proteinExistence type="inferred from homology"/>
<comment type="similarity">
    <text evidence="6">Belongs to the YdjC deacetylase family.</text>
</comment>
<feature type="binding site" evidence="6">
    <location>
        <position position="131"/>
    </location>
    <ligand>
        <name>Mg(2+)</name>
        <dbReference type="ChEBI" id="CHEBI:18420"/>
    </ligand>
</feature>
<evidence type="ECO:0000256" key="6">
    <source>
        <dbReference type="HAMAP-Rule" id="MF_01246"/>
    </source>
</evidence>
<comment type="subunit">
    <text evidence="6">Homodimer.</text>
</comment>
<keyword evidence="4 6" id="KW-0460">Magnesium</keyword>
<dbReference type="GO" id="GO:0016811">
    <property type="term" value="F:hydrolase activity, acting on carbon-nitrogen (but not peptide) bonds, in linear amides"/>
    <property type="evidence" value="ECO:0007669"/>
    <property type="project" value="UniProtKB-UniRule"/>
</dbReference>
<dbReference type="GO" id="GO:0019213">
    <property type="term" value="F:deacetylase activity"/>
    <property type="evidence" value="ECO:0007669"/>
    <property type="project" value="TreeGrafter"/>
</dbReference>
<keyword evidence="5 6" id="KW-0119">Carbohydrate metabolism</keyword>